<feature type="non-terminal residue" evidence="2">
    <location>
        <position position="1"/>
    </location>
</feature>
<sequence>EVYEILRGENDDEKSILDKIESGFIIEVIVSADRVTRKLKCELRADKSKLSKTKKEGENHSRLAQNNYKMDRFGNSKVTKGPNSDY</sequence>
<feature type="compositionally biased region" description="Polar residues" evidence="1">
    <location>
        <begin position="76"/>
        <end position="86"/>
    </location>
</feature>
<reference evidence="2 3" key="1">
    <citation type="journal article" date="2024" name="BMC Biol.">
        <title>Comparative genomics of Ascetosporea gives new insight into the evolutionary basis for animal parasitism in Rhizaria.</title>
        <authorList>
            <person name="Hiltunen Thoren M."/>
            <person name="Onut-Brannstrom I."/>
            <person name="Alfjorden A."/>
            <person name="Peckova H."/>
            <person name="Swords F."/>
            <person name="Hooper C."/>
            <person name="Holzer A.S."/>
            <person name="Bass D."/>
            <person name="Burki F."/>
        </authorList>
    </citation>
    <scope>NUCLEOTIDE SEQUENCE [LARGE SCALE GENOMIC DNA]</scope>
    <source>
        <strain evidence="2">20-A016</strain>
    </source>
</reference>
<accession>A0ABV2AUG0</accession>
<proteinExistence type="predicted"/>
<gene>
    <name evidence="2" type="ORF">MHBO_004804</name>
</gene>
<feature type="region of interest" description="Disordered" evidence="1">
    <location>
        <begin position="49"/>
        <end position="86"/>
    </location>
</feature>
<dbReference type="EMBL" id="JBDODL010005344">
    <property type="protein sequence ID" value="MES1923259.1"/>
    <property type="molecule type" value="Genomic_DNA"/>
</dbReference>
<keyword evidence="3" id="KW-1185">Reference proteome</keyword>
<dbReference type="Proteomes" id="UP001439008">
    <property type="component" value="Unassembled WGS sequence"/>
</dbReference>
<feature type="non-terminal residue" evidence="2">
    <location>
        <position position="86"/>
    </location>
</feature>
<evidence type="ECO:0000313" key="2">
    <source>
        <dbReference type="EMBL" id="MES1923259.1"/>
    </source>
</evidence>
<comment type="caution">
    <text evidence="2">The sequence shown here is derived from an EMBL/GenBank/DDBJ whole genome shotgun (WGS) entry which is preliminary data.</text>
</comment>
<protein>
    <submittedName>
        <fullName evidence="2">Uncharacterized protein</fullName>
    </submittedName>
</protein>
<evidence type="ECO:0000313" key="3">
    <source>
        <dbReference type="Proteomes" id="UP001439008"/>
    </source>
</evidence>
<name>A0ABV2AUG0_9EUKA</name>
<organism evidence="2 3">
    <name type="scientific">Bonamia ostreae</name>
    <dbReference type="NCBI Taxonomy" id="126728"/>
    <lineage>
        <taxon>Eukaryota</taxon>
        <taxon>Sar</taxon>
        <taxon>Rhizaria</taxon>
        <taxon>Endomyxa</taxon>
        <taxon>Ascetosporea</taxon>
        <taxon>Haplosporida</taxon>
        <taxon>Bonamia</taxon>
    </lineage>
</organism>
<evidence type="ECO:0000256" key="1">
    <source>
        <dbReference type="SAM" id="MobiDB-lite"/>
    </source>
</evidence>
<feature type="compositionally biased region" description="Basic and acidic residues" evidence="1">
    <location>
        <begin position="49"/>
        <end position="61"/>
    </location>
</feature>